<keyword evidence="2" id="KW-1185">Reference proteome</keyword>
<dbReference type="PANTHER" id="PTHR46388">
    <property type="entry name" value="NHL REPEAT-CONTAINING PROTEIN 2"/>
    <property type="match status" value="1"/>
</dbReference>
<dbReference type="KEGG" id="laj:A0128_08930"/>
<dbReference type="SUPFAM" id="SSF63825">
    <property type="entry name" value="YWTD domain"/>
    <property type="match status" value="1"/>
</dbReference>
<accession>A0A1D7UWG3</accession>
<gene>
    <name evidence="1" type="ORF">A0128_08930</name>
</gene>
<evidence type="ECO:0000313" key="1">
    <source>
        <dbReference type="EMBL" id="AOP33952.1"/>
    </source>
</evidence>
<dbReference type="EMBL" id="CP015217">
    <property type="protein sequence ID" value="AOP33952.1"/>
    <property type="molecule type" value="Genomic_DNA"/>
</dbReference>
<dbReference type="AlphaFoldDB" id="A0A1D7UWG3"/>
<dbReference type="Gene3D" id="2.40.10.500">
    <property type="match status" value="1"/>
</dbReference>
<evidence type="ECO:0000313" key="2">
    <source>
        <dbReference type="Proteomes" id="UP000094197"/>
    </source>
</evidence>
<reference evidence="1 2" key="1">
    <citation type="submission" date="2016-04" db="EMBL/GenBank/DDBJ databases">
        <title>Complete genome seqeunce of Leptospira alstonii serovar Room22.</title>
        <authorList>
            <person name="Nally J.E."/>
            <person name="Bayles D.O."/>
            <person name="Hurley D."/>
            <person name="Fanning S."/>
            <person name="McMahon B.J."/>
            <person name="Arent Z."/>
        </authorList>
    </citation>
    <scope>NUCLEOTIDE SEQUENCE [LARGE SCALE GENOMIC DNA]</scope>
    <source>
        <strain evidence="1 2">GWTS #1</strain>
    </source>
</reference>
<proteinExistence type="predicted"/>
<sequence length="821" mass="82802">MKELPWEKPMRFFRFYFLPLTLSFLFLSGCLGNREDQSFSFKGVFGFPITSVIGSGPFSISGSISGLTGTGLTLQLNGGETLVVSASGSFKFQTLLENQRTYLVTVFTNPVAPSQTCSVTNGSGLIASRDIGNVQVVCSSSAYSVSGSVTGLSGTGLALLNNGTDLIGVSGASFTFPLSLASGGSYSVSVSTNPSSPAQVCSVSNATGTIASSNVTNVLVVCSTSSYSVSGSISGLSGSGLKLKNNGGDEISPTGSTFAFPTSIASGAAYSVSVSQQPTSPNQTCSVSSGAGTIASANITGITITCSTTAYTIGGSITGLSGTGLKLKNNSGDEISASGSSFVFPTSIADGSTYAVSVSNQPSGPLQLCSVTSGSGTVAGANVSNPSISCVNQYSVGGTITGLSGSVTIKNLVNGDTYTASSNGSFTMPAGLAASENFNLSVTATPFSQFCKLAMMYGTIASSHITDVRVHCQTGNSGLISGGNSILSDLSFLTGNMEVQAPFTGSIFAGKVGINGSSNGYGNTASFHAPNHIATDGKTIFVADNLNNKVRAIEIATRNVSDLFTFNNVRGVATDGVYVYACGENSSTIVKYDLGTGIITTVVPANTSGFLDGPIAGAKLNQPNHLSVDGVKIYVSDTGNHRIRMIDQRVGSVTTIAGTGLAGIGNGSATATKLNSPKGLYLQGNSLFIASTDADAIVKLDLSSSTLSVLAGGNSGSYDATTGTSAAFSAPTGLISDGSKLYVTDGGSGLIRTISLTAPNPTGTISGCVGKSGTISGIHYAAPCPGSATTAASFGTPFGITSDGYNILISDDTDHIVRRME</sequence>
<dbReference type="InterPro" id="IPR011042">
    <property type="entry name" value="6-blade_b-propeller_TolB-like"/>
</dbReference>
<dbReference type="PANTHER" id="PTHR46388:SF2">
    <property type="entry name" value="NHL REPEAT-CONTAINING PROTEIN 2"/>
    <property type="match status" value="1"/>
</dbReference>
<dbReference type="PROSITE" id="PS51257">
    <property type="entry name" value="PROKAR_LIPOPROTEIN"/>
    <property type="match status" value="1"/>
</dbReference>
<dbReference type="Gene3D" id="2.120.10.30">
    <property type="entry name" value="TolB, C-terminal domain"/>
    <property type="match status" value="2"/>
</dbReference>
<evidence type="ECO:0008006" key="3">
    <source>
        <dbReference type="Google" id="ProtNLM"/>
    </source>
</evidence>
<organism evidence="1 2">
    <name type="scientific">Leptospira tipperaryensis</name>
    <dbReference type="NCBI Taxonomy" id="2564040"/>
    <lineage>
        <taxon>Bacteria</taxon>
        <taxon>Pseudomonadati</taxon>
        <taxon>Spirochaetota</taxon>
        <taxon>Spirochaetia</taxon>
        <taxon>Leptospirales</taxon>
        <taxon>Leptospiraceae</taxon>
        <taxon>Leptospira</taxon>
    </lineage>
</organism>
<protein>
    <recommendedName>
        <fullName evidence="3">SMP-30/Gluconolactonase/LRE-like region domain-containing protein</fullName>
    </recommendedName>
</protein>
<name>A0A1D7UWG3_9LEPT</name>
<dbReference type="Proteomes" id="UP000094197">
    <property type="component" value="Chromosome 1"/>
</dbReference>